<keyword evidence="2" id="KW-1185">Reference proteome</keyword>
<protein>
    <submittedName>
        <fullName evidence="1">Uncharacterized protein</fullName>
    </submittedName>
</protein>
<dbReference type="RefSeq" id="WP_240269537.1">
    <property type="nucleotide sequence ID" value="NZ_JAKSXN010000027.1"/>
</dbReference>
<organism evidence="1 2">
    <name type="scientific">Paenibacillus timonensis</name>
    <dbReference type="NCBI Taxonomy" id="225915"/>
    <lineage>
        <taxon>Bacteria</taxon>
        <taxon>Bacillati</taxon>
        <taxon>Bacillota</taxon>
        <taxon>Bacilli</taxon>
        <taxon>Bacillales</taxon>
        <taxon>Paenibacillaceae</taxon>
        <taxon>Paenibacillus</taxon>
    </lineage>
</organism>
<gene>
    <name evidence="1" type="ORF">ACFQ2Z_13365</name>
</gene>
<evidence type="ECO:0000313" key="1">
    <source>
        <dbReference type="EMBL" id="MFD1182349.1"/>
    </source>
</evidence>
<name>A0ABW3SC49_9BACL</name>
<dbReference type="EMBL" id="JBHTKZ010000024">
    <property type="protein sequence ID" value="MFD1182349.1"/>
    <property type="molecule type" value="Genomic_DNA"/>
</dbReference>
<proteinExistence type="predicted"/>
<sequence length="54" mass="6371">MRKSYIHFDEENLEDVMEYLDELNGSDEESFFQWDGIDSTVVGGCYGDPWEENE</sequence>
<dbReference type="Proteomes" id="UP001597211">
    <property type="component" value="Unassembled WGS sequence"/>
</dbReference>
<reference evidence="2" key="1">
    <citation type="journal article" date="2019" name="Int. J. Syst. Evol. Microbiol.">
        <title>The Global Catalogue of Microorganisms (GCM) 10K type strain sequencing project: providing services to taxonomists for standard genome sequencing and annotation.</title>
        <authorList>
            <consortium name="The Broad Institute Genomics Platform"/>
            <consortium name="The Broad Institute Genome Sequencing Center for Infectious Disease"/>
            <person name="Wu L."/>
            <person name="Ma J."/>
        </authorList>
    </citation>
    <scope>NUCLEOTIDE SEQUENCE [LARGE SCALE GENOMIC DNA]</scope>
    <source>
        <strain evidence="2">CCUG 48216</strain>
    </source>
</reference>
<comment type="caution">
    <text evidence="1">The sequence shown here is derived from an EMBL/GenBank/DDBJ whole genome shotgun (WGS) entry which is preliminary data.</text>
</comment>
<accession>A0ABW3SC49</accession>
<evidence type="ECO:0000313" key="2">
    <source>
        <dbReference type="Proteomes" id="UP001597211"/>
    </source>
</evidence>